<comment type="caution">
    <text evidence="2">The sequence shown here is derived from an EMBL/GenBank/DDBJ whole genome shotgun (WGS) entry which is preliminary data.</text>
</comment>
<evidence type="ECO:0000313" key="2">
    <source>
        <dbReference type="EMBL" id="PLS28967.1"/>
    </source>
</evidence>
<dbReference type="Proteomes" id="UP000235034">
    <property type="component" value="Unassembled WGS sequence"/>
</dbReference>
<evidence type="ECO:0000313" key="3">
    <source>
        <dbReference type="Proteomes" id="UP000235034"/>
    </source>
</evidence>
<sequence length="47" mass="5047">MSRARHVESSGRMTLTPPEYPSNGNVALGPSVAAQVKVSVDNYEVED</sequence>
<keyword evidence="3" id="KW-1185">Reference proteome</keyword>
<organism evidence="2 3">
    <name type="scientific">Bifidobacterium parmae</name>
    <dbReference type="NCBI Taxonomy" id="361854"/>
    <lineage>
        <taxon>Bacteria</taxon>
        <taxon>Bacillati</taxon>
        <taxon>Actinomycetota</taxon>
        <taxon>Actinomycetes</taxon>
        <taxon>Bifidobacteriales</taxon>
        <taxon>Bifidobacteriaceae</taxon>
        <taxon>Bifidobacterium</taxon>
    </lineage>
</organism>
<name>A0A2N5J452_9BIFI</name>
<feature type="region of interest" description="Disordered" evidence="1">
    <location>
        <begin position="1"/>
        <end position="26"/>
    </location>
</feature>
<accession>A0A2N5J452</accession>
<gene>
    <name evidence="2" type="ORF">Uis4E_0904</name>
</gene>
<reference evidence="2 3" key="1">
    <citation type="submission" date="2017-07" db="EMBL/GenBank/DDBJ databases">
        <title>Bifidobacterium novel species.</title>
        <authorList>
            <person name="Lugli G.A."/>
            <person name="Milani C."/>
            <person name="Duranti S."/>
            <person name="Mangifesta M."/>
        </authorList>
    </citation>
    <scope>NUCLEOTIDE SEQUENCE [LARGE SCALE GENOMIC DNA]</scope>
    <source>
        <strain evidence="2 3">77</strain>
    </source>
</reference>
<dbReference type="RefSeq" id="WP_165784851.1">
    <property type="nucleotide sequence ID" value="NZ_NMWT01000010.1"/>
</dbReference>
<protein>
    <submittedName>
        <fullName evidence="2">Uncharacterized protein</fullName>
    </submittedName>
</protein>
<dbReference type="AlphaFoldDB" id="A0A2N5J452"/>
<proteinExistence type="predicted"/>
<dbReference type="EMBL" id="NMWT01000010">
    <property type="protein sequence ID" value="PLS28967.1"/>
    <property type="molecule type" value="Genomic_DNA"/>
</dbReference>
<evidence type="ECO:0000256" key="1">
    <source>
        <dbReference type="SAM" id="MobiDB-lite"/>
    </source>
</evidence>